<dbReference type="Proteomes" id="UP000247454">
    <property type="component" value="Unassembled WGS sequence"/>
</dbReference>
<dbReference type="OrthoDB" id="361944at2"/>
<evidence type="ECO:0000256" key="1">
    <source>
        <dbReference type="SAM" id="MobiDB-lite"/>
    </source>
</evidence>
<dbReference type="InterPro" id="IPR025528">
    <property type="entry name" value="BrnA_antitoxin"/>
</dbReference>
<feature type="region of interest" description="Disordered" evidence="1">
    <location>
        <begin position="1"/>
        <end position="21"/>
    </location>
</feature>
<dbReference type="EMBL" id="QJTF01000002">
    <property type="protein sequence ID" value="PYE90118.1"/>
    <property type="molecule type" value="Genomic_DNA"/>
</dbReference>
<reference evidence="2 3" key="1">
    <citation type="submission" date="2018-06" db="EMBL/GenBank/DDBJ databases">
        <title>Genomic Encyclopedia of Type Strains, Phase III (KMG-III): the genomes of soil and plant-associated and newly described type strains.</title>
        <authorList>
            <person name="Whitman W."/>
        </authorList>
    </citation>
    <scope>NUCLEOTIDE SEQUENCE [LARGE SCALE GENOMIC DNA]</scope>
    <source>
        <strain evidence="2 3">ORS 1419</strain>
    </source>
</reference>
<evidence type="ECO:0000313" key="2">
    <source>
        <dbReference type="EMBL" id="PYE90118.1"/>
    </source>
</evidence>
<sequence length="105" mass="12024">MSDDVRTKFDLNNPPPLSEKEKAELKALAEMPDSEIDFSDIPPLTEKFWENAIRNPFLKPTKTSTTVRIDSDVLAWLKSQGKGYQTRMNGILRREMLASIKRASR</sequence>
<dbReference type="RefSeq" id="WP_110748665.1">
    <property type="nucleotide sequence ID" value="NZ_QJTF01000002.1"/>
</dbReference>
<keyword evidence="3" id="KW-1185">Reference proteome</keyword>
<organism evidence="2 3">
    <name type="scientific">Phyllobacterium leguminum</name>
    <dbReference type="NCBI Taxonomy" id="314237"/>
    <lineage>
        <taxon>Bacteria</taxon>
        <taxon>Pseudomonadati</taxon>
        <taxon>Pseudomonadota</taxon>
        <taxon>Alphaproteobacteria</taxon>
        <taxon>Hyphomicrobiales</taxon>
        <taxon>Phyllobacteriaceae</taxon>
        <taxon>Phyllobacterium</taxon>
    </lineage>
</organism>
<dbReference type="Pfam" id="PF14384">
    <property type="entry name" value="BrnA_antitoxin"/>
    <property type="match status" value="1"/>
</dbReference>
<proteinExistence type="predicted"/>
<accession>A0A318T9F2</accession>
<protein>
    <submittedName>
        <fullName evidence="2">Uncharacterized protein (DUF4415 family)</fullName>
    </submittedName>
</protein>
<evidence type="ECO:0000313" key="3">
    <source>
        <dbReference type="Proteomes" id="UP000247454"/>
    </source>
</evidence>
<comment type="caution">
    <text evidence="2">The sequence shown here is derived from an EMBL/GenBank/DDBJ whole genome shotgun (WGS) entry which is preliminary data.</text>
</comment>
<name>A0A318T9F2_9HYPH</name>
<gene>
    <name evidence="2" type="ORF">C7477_102207</name>
</gene>
<dbReference type="AlphaFoldDB" id="A0A318T9F2"/>